<dbReference type="InterPro" id="IPR006119">
    <property type="entry name" value="Resolv_N"/>
</dbReference>
<dbReference type="PANTHER" id="PTHR30461:SF23">
    <property type="entry name" value="DNA RECOMBINASE-RELATED"/>
    <property type="match status" value="1"/>
</dbReference>
<comment type="caution">
    <text evidence="2">The sequence shown here is derived from an EMBL/GenBank/DDBJ whole genome shotgun (WGS) entry which is preliminary data.</text>
</comment>
<evidence type="ECO:0000259" key="1">
    <source>
        <dbReference type="PROSITE" id="PS51736"/>
    </source>
</evidence>
<reference evidence="2 3" key="1">
    <citation type="submission" date="2013-03" db="EMBL/GenBank/DDBJ databases">
        <title>Whole genome shotgun sequencing of Clostridium sartagoforme AAU1.</title>
        <authorList>
            <person name="Joshi C.G."/>
            <person name="Duggirala S.M."/>
            <person name="Nathani N.M."/>
            <person name="Bhatt V.D."/>
            <person name="Patel A.K."/>
            <person name="Pandya P.R."/>
            <person name="KaPatel J.A."/>
        </authorList>
    </citation>
    <scope>NUCLEOTIDE SEQUENCE [LARGE SCALE GENOMIC DNA]</scope>
    <source>
        <strain evidence="2 3">AAU1</strain>
    </source>
</reference>
<dbReference type="GO" id="GO:0003677">
    <property type="term" value="F:DNA binding"/>
    <property type="evidence" value="ECO:0007669"/>
    <property type="project" value="InterPro"/>
</dbReference>
<dbReference type="InterPro" id="IPR036162">
    <property type="entry name" value="Resolvase-like_N_sf"/>
</dbReference>
<dbReference type="AlphaFoldDB" id="R9BTL8"/>
<dbReference type="SMART" id="SM00857">
    <property type="entry name" value="Resolvase"/>
    <property type="match status" value="1"/>
</dbReference>
<sequence length="356" mass="39989">MNIAIYSRKSVYTSTGDSIENQIDLCKDYYLRMTANADVNFIIYEDEGFSGKNTQRPQFQKLLADVKAKKINSLVCYRLDRISRNVADFSTTLELLQKYNVDFISIKEQFDTSTPMGRAMIHIASVFAQLERETIAERVRDNMIELSKTGRWLGGTPPLGFDAVRETYIDENLKEKSLSRFVENEEELKKVNLIFNKYLECKTLNEVSRFCIKNNISGKLGGELEKSGVSSILQNPAYVKSTPEVLDYLKSIGYSVFGVANGNGIMRYSQETNEKIAAVSIHKGIIEGSDWLKVQEILTSNLSPRSNPSISNTAILTRLLKCGKCGANMIVKYTGAKTKKKDLSTTFVPTNQNPLG</sequence>
<dbReference type="Proteomes" id="UP000013988">
    <property type="component" value="Unassembled WGS sequence"/>
</dbReference>
<dbReference type="CDD" id="cd03768">
    <property type="entry name" value="SR_ResInv"/>
    <property type="match status" value="1"/>
</dbReference>
<dbReference type="Gene3D" id="3.40.50.1390">
    <property type="entry name" value="Resolvase, N-terminal catalytic domain"/>
    <property type="match status" value="1"/>
</dbReference>
<dbReference type="Gene3D" id="3.90.1750.20">
    <property type="entry name" value="Putative Large Serine Recombinase, Chain B, Domain 2"/>
    <property type="match status" value="1"/>
</dbReference>
<protein>
    <submittedName>
        <fullName evidence="2">Site-specific recombinase, resolvase family protein</fullName>
    </submittedName>
</protein>
<dbReference type="InterPro" id="IPR011109">
    <property type="entry name" value="DNA_bind_recombinase_dom"/>
</dbReference>
<dbReference type="Pfam" id="PF07508">
    <property type="entry name" value="Recombinase"/>
    <property type="match status" value="1"/>
</dbReference>
<dbReference type="Pfam" id="PF00239">
    <property type="entry name" value="Resolvase"/>
    <property type="match status" value="1"/>
</dbReference>
<dbReference type="InterPro" id="IPR050639">
    <property type="entry name" value="SSR_resolvase"/>
</dbReference>
<dbReference type="RefSeq" id="WP_016208682.1">
    <property type="nucleotide sequence ID" value="NZ_ASRV01000205.1"/>
</dbReference>
<dbReference type="GO" id="GO:0000150">
    <property type="term" value="F:DNA strand exchange activity"/>
    <property type="evidence" value="ECO:0007669"/>
    <property type="project" value="InterPro"/>
</dbReference>
<keyword evidence="3" id="KW-1185">Reference proteome</keyword>
<dbReference type="SUPFAM" id="SSF53041">
    <property type="entry name" value="Resolvase-like"/>
    <property type="match status" value="1"/>
</dbReference>
<evidence type="ECO:0000313" key="3">
    <source>
        <dbReference type="Proteomes" id="UP000013988"/>
    </source>
</evidence>
<proteinExistence type="predicted"/>
<accession>R9BTL8</accession>
<feature type="domain" description="Resolvase/invertase-type recombinase catalytic" evidence="1">
    <location>
        <begin position="2"/>
        <end position="150"/>
    </location>
</feature>
<dbReference type="InterPro" id="IPR038109">
    <property type="entry name" value="DNA_bind_recomb_sf"/>
</dbReference>
<organism evidence="2 3">
    <name type="scientific">Clostridium sartagoforme AAU1</name>
    <dbReference type="NCBI Taxonomy" id="1202534"/>
    <lineage>
        <taxon>Bacteria</taxon>
        <taxon>Bacillati</taxon>
        <taxon>Bacillota</taxon>
        <taxon>Clostridia</taxon>
        <taxon>Eubacteriales</taxon>
        <taxon>Clostridiaceae</taxon>
        <taxon>Clostridium</taxon>
    </lineage>
</organism>
<evidence type="ECO:0000313" key="2">
    <source>
        <dbReference type="EMBL" id="EOR20403.1"/>
    </source>
</evidence>
<name>R9BTL8_9CLOT</name>
<dbReference type="PROSITE" id="PS51736">
    <property type="entry name" value="RECOMBINASES_3"/>
    <property type="match status" value="1"/>
</dbReference>
<dbReference type="PATRIC" id="fig|1202534.3.peg.3433"/>
<dbReference type="PANTHER" id="PTHR30461">
    <property type="entry name" value="DNA-INVERTASE FROM LAMBDOID PROPHAGE"/>
    <property type="match status" value="1"/>
</dbReference>
<gene>
    <name evidence="2" type="ORF">A500_17250</name>
</gene>
<dbReference type="OrthoDB" id="9781670at2"/>
<dbReference type="EMBL" id="ASRV01000205">
    <property type="protein sequence ID" value="EOR20403.1"/>
    <property type="molecule type" value="Genomic_DNA"/>
</dbReference>